<comment type="similarity">
    <text evidence="5">Belongs to the FliW family.</text>
</comment>
<name>A0A7H9CF93_9BACT</name>
<evidence type="ECO:0000313" key="6">
    <source>
        <dbReference type="EMBL" id="QLI04773.1"/>
    </source>
</evidence>
<dbReference type="GO" id="GO:0005737">
    <property type="term" value="C:cytoplasm"/>
    <property type="evidence" value="ECO:0007669"/>
    <property type="project" value="UniProtKB-SubCell"/>
</dbReference>
<dbReference type="HAMAP" id="MF_01185">
    <property type="entry name" value="FliW"/>
    <property type="match status" value="2"/>
</dbReference>
<dbReference type="Gene3D" id="2.30.290.10">
    <property type="entry name" value="BH3618-like"/>
    <property type="match status" value="2"/>
</dbReference>
<protein>
    <recommendedName>
        <fullName evidence="5">Flagellar assembly factor FliW</fullName>
    </recommendedName>
</protein>
<keyword evidence="4 5" id="KW-0143">Chaperone</keyword>
<dbReference type="InterPro" id="IPR003775">
    <property type="entry name" value="Flagellar_assembly_factor_FliW"/>
</dbReference>
<dbReference type="Proteomes" id="UP000509414">
    <property type="component" value="Chromosome"/>
</dbReference>
<dbReference type="InterPro" id="IPR024046">
    <property type="entry name" value="Flagellar_assmbl_FliW_dom_sf"/>
</dbReference>
<dbReference type="SUPFAM" id="SSF141457">
    <property type="entry name" value="BH3618-like"/>
    <property type="match status" value="2"/>
</dbReference>
<evidence type="ECO:0000256" key="3">
    <source>
        <dbReference type="ARBA" id="ARBA00022845"/>
    </source>
</evidence>
<gene>
    <name evidence="5 6" type="primary">fliW</name>
    <name evidence="6" type="ORF">CINF_0224</name>
</gene>
<evidence type="ECO:0000256" key="1">
    <source>
        <dbReference type="ARBA" id="ARBA00022490"/>
    </source>
</evidence>
<evidence type="ECO:0000256" key="2">
    <source>
        <dbReference type="ARBA" id="ARBA00022795"/>
    </source>
</evidence>
<organism evidence="6 7">
    <name type="scientific">Candidatus Campylobacter infans</name>
    <dbReference type="NCBI Taxonomy" id="2561898"/>
    <lineage>
        <taxon>Bacteria</taxon>
        <taxon>Pseudomonadati</taxon>
        <taxon>Campylobacterota</taxon>
        <taxon>Epsilonproteobacteria</taxon>
        <taxon>Campylobacterales</taxon>
        <taxon>Campylobacteraceae</taxon>
        <taxon>Campylobacter</taxon>
    </lineage>
</organism>
<evidence type="ECO:0000313" key="7">
    <source>
        <dbReference type="Proteomes" id="UP000509414"/>
    </source>
</evidence>
<comment type="subunit">
    <text evidence="5">Interacts with translational regulator CsrA and flagellin(s).</text>
</comment>
<reference evidence="6 7" key="1">
    <citation type="submission" date="2020-02" db="EMBL/GenBank/DDBJ databases">
        <title>Complete genome sequence of the novel Campylobacter species Candidatus Campylobacter infans.</title>
        <authorList>
            <person name="Duim B."/>
            <person name="Zomer A."/>
            <person name="van der Graaf L."/>
            <person name="Wagenaar J."/>
        </authorList>
    </citation>
    <scope>NUCLEOTIDE SEQUENCE [LARGE SCALE GENOMIC DNA]</scope>
    <source>
        <strain evidence="6 7">19S00001</strain>
    </source>
</reference>
<evidence type="ECO:0000256" key="5">
    <source>
        <dbReference type="HAMAP-Rule" id="MF_01185"/>
    </source>
</evidence>
<dbReference type="PANTHER" id="PTHR39190">
    <property type="entry name" value="FLAGELLAR ASSEMBLY FACTOR FLIW"/>
    <property type="match status" value="1"/>
</dbReference>
<evidence type="ECO:0000256" key="4">
    <source>
        <dbReference type="ARBA" id="ARBA00023186"/>
    </source>
</evidence>
<dbReference type="NCBIfam" id="NF009790">
    <property type="entry name" value="PRK13282.1"/>
    <property type="match status" value="2"/>
</dbReference>
<dbReference type="EMBL" id="CP049075">
    <property type="protein sequence ID" value="QLI04773.1"/>
    <property type="molecule type" value="Genomic_DNA"/>
</dbReference>
<keyword evidence="1 5" id="KW-0963">Cytoplasm</keyword>
<dbReference type="Pfam" id="PF02623">
    <property type="entry name" value="FliW"/>
    <property type="match status" value="2"/>
</dbReference>
<dbReference type="KEGG" id="cinf:CINF_0224"/>
<dbReference type="GO" id="GO:0044780">
    <property type="term" value="P:bacterial-type flagellum assembly"/>
    <property type="evidence" value="ECO:0007669"/>
    <property type="project" value="UniProtKB-UniRule"/>
</dbReference>
<comment type="function">
    <text evidence="5">Acts as an anti-CsrA protein, binds CsrA and prevents it from repressing translation of its target genes, one of which is flagellin. Binds to flagellin and participates in the assembly of the flagellum.</text>
</comment>
<dbReference type="GO" id="GO:0006417">
    <property type="term" value="P:regulation of translation"/>
    <property type="evidence" value="ECO:0007669"/>
    <property type="project" value="UniProtKB-KW"/>
</dbReference>
<keyword evidence="7" id="KW-1185">Reference proteome</keyword>
<dbReference type="PANTHER" id="PTHR39190:SF1">
    <property type="entry name" value="FLAGELLAR ASSEMBLY FACTOR FLIW"/>
    <property type="match status" value="1"/>
</dbReference>
<sequence length="266" mass="30340">MTFSVKSPILGFEDIKTVEIEPLENGFFKISSKERDEGKESVSFTVVNPYVIRPDYDFELPTPYQVLMDIDDNSGLEVYNMVMLSKTIEDSGVNFLAPIVCNVKNKTLSQVVLEPKFYPQYGQAERIGAIVNKDVYVVKGPILGFEDITKVEITPLDKFFVTMKSKQSNDEHKNTSFTLINPYILRPDYSFDVPTPYQVLLEIHDKSELRVYNMVMLNKTIEESGVNFLAPIVCNARNNLMAQIVLDPKDYVEYSQAEKISKFLGK</sequence>
<proteinExistence type="inferred from homology"/>
<comment type="subcellular location">
    <subcellularLocation>
        <location evidence="5">Cytoplasm</location>
    </subcellularLocation>
</comment>
<keyword evidence="6" id="KW-0969">Cilium</keyword>
<keyword evidence="2 5" id="KW-1005">Bacterial flagellum biogenesis</keyword>
<accession>A0A7H9CF93</accession>
<keyword evidence="6" id="KW-0282">Flagellum</keyword>
<keyword evidence="6" id="KW-0966">Cell projection</keyword>
<dbReference type="AlphaFoldDB" id="A0A7H9CF93"/>
<keyword evidence="3 5" id="KW-0810">Translation regulation</keyword>